<evidence type="ECO:0000313" key="4">
    <source>
        <dbReference type="EMBL" id="KAK3922780.1"/>
    </source>
</evidence>
<feature type="compositionally biased region" description="Acidic residues" evidence="2">
    <location>
        <begin position="1"/>
        <end position="29"/>
    </location>
</feature>
<feature type="region of interest" description="Disordered" evidence="2">
    <location>
        <begin position="50"/>
        <end position="110"/>
    </location>
</feature>
<gene>
    <name evidence="4" type="ORF">KUF71_000182</name>
</gene>
<feature type="domain" description="C2H2-type" evidence="3">
    <location>
        <begin position="107"/>
        <end position="129"/>
    </location>
</feature>
<sequence>MDEEDDGNTLNEQEEAGVDDGNILDEQDSVFDLSNRVDNVSSDALLDTSREESFHEFVPPSPGGVSTPMSNLRRSSRTRNVQNTNVVESSSTQRKNPRQSKSQAGRLKCPKCPNSFANKKTLDSHLRGHLMTGVTSRLPIASNLIQAMPVLFGAVIVDILKEEIVGDLDSKIHEYAQQLSVNLSDTTGTLEELYEFLGDCFYKILRKKKIVFPAGVKSNVLLGTNELLCSKSFRDNVKEKLLVLQDVSEDVLNVFVGVFIFNLSKKVLLHSLKSMRIVTEEEVEVRMRYSKDRIESEDFRQLVFHIGGAIVKGYLWKGEQYSDGSSAWASFVSVLKNNFVMTDNSSQCSESIRHFTEARDRGGLTYIYTRAFDFFLIMFDKIMQCECEDGSLPPDIIDKNVLSDEVILCLWDVLVENELSSDDALDLLMQMCTTAVRIVMKGIMKRRINDHLKKSYASIALRSRLASRDVS</sequence>
<dbReference type="Proteomes" id="UP001219518">
    <property type="component" value="Unassembled WGS sequence"/>
</dbReference>
<keyword evidence="5" id="KW-1185">Reference proteome</keyword>
<dbReference type="GO" id="GO:0008270">
    <property type="term" value="F:zinc ion binding"/>
    <property type="evidence" value="ECO:0007669"/>
    <property type="project" value="UniProtKB-KW"/>
</dbReference>
<keyword evidence="1" id="KW-0479">Metal-binding</keyword>
<accession>A0AAE1HK14</accession>
<evidence type="ECO:0000313" key="5">
    <source>
        <dbReference type="Proteomes" id="UP001219518"/>
    </source>
</evidence>
<organism evidence="4 5">
    <name type="scientific">Frankliniella fusca</name>
    <dbReference type="NCBI Taxonomy" id="407009"/>
    <lineage>
        <taxon>Eukaryota</taxon>
        <taxon>Metazoa</taxon>
        <taxon>Ecdysozoa</taxon>
        <taxon>Arthropoda</taxon>
        <taxon>Hexapoda</taxon>
        <taxon>Insecta</taxon>
        <taxon>Pterygota</taxon>
        <taxon>Neoptera</taxon>
        <taxon>Paraneoptera</taxon>
        <taxon>Thysanoptera</taxon>
        <taxon>Terebrantia</taxon>
        <taxon>Thripoidea</taxon>
        <taxon>Thripidae</taxon>
        <taxon>Frankliniella</taxon>
    </lineage>
</organism>
<reference evidence="4" key="2">
    <citation type="journal article" date="2023" name="BMC Genomics">
        <title>Pest status, molecular evolution, and epigenetic factors derived from the genome assembly of Frankliniella fusca, a thysanopteran phytovirus vector.</title>
        <authorList>
            <person name="Catto M.A."/>
            <person name="Labadie P.E."/>
            <person name="Jacobson A.L."/>
            <person name="Kennedy G.G."/>
            <person name="Srinivasan R."/>
            <person name="Hunt B.G."/>
        </authorList>
    </citation>
    <scope>NUCLEOTIDE SEQUENCE</scope>
    <source>
        <strain evidence="4">PL_HMW_Pooled</strain>
    </source>
</reference>
<dbReference type="PROSITE" id="PS50157">
    <property type="entry name" value="ZINC_FINGER_C2H2_2"/>
    <property type="match status" value="1"/>
</dbReference>
<comment type="caution">
    <text evidence="4">The sequence shown here is derived from an EMBL/GenBank/DDBJ whole genome shotgun (WGS) entry which is preliminary data.</text>
</comment>
<proteinExistence type="predicted"/>
<evidence type="ECO:0000256" key="2">
    <source>
        <dbReference type="SAM" id="MobiDB-lite"/>
    </source>
</evidence>
<evidence type="ECO:0000259" key="3">
    <source>
        <dbReference type="PROSITE" id="PS50157"/>
    </source>
</evidence>
<dbReference type="PROSITE" id="PS00028">
    <property type="entry name" value="ZINC_FINGER_C2H2_1"/>
    <property type="match status" value="1"/>
</dbReference>
<feature type="region of interest" description="Disordered" evidence="2">
    <location>
        <begin position="1"/>
        <end position="37"/>
    </location>
</feature>
<feature type="compositionally biased region" description="Polar residues" evidence="2">
    <location>
        <begin position="67"/>
        <end position="103"/>
    </location>
</feature>
<dbReference type="EMBL" id="JAHWGI010001108">
    <property type="protein sequence ID" value="KAK3922780.1"/>
    <property type="molecule type" value="Genomic_DNA"/>
</dbReference>
<keyword evidence="1" id="KW-0862">Zinc</keyword>
<reference evidence="4" key="1">
    <citation type="submission" date="2021-07" db="EMBL/GenBank/DDBJ databases">
        <authorList>
            <person name="Catto M.A."/>
            <person name="Jacobson A."/>
            <person name="Kennedy G."/>
            <person name="Labadie P."/>
            <person name="Hunt B.G."/>
            <person name="Srinivasan R."/>
        </authorList>
    </citation>
    <scope>NUCLEOTIDE SEQUENCE</scope>
    <source>
        <strain evidence="4">PL_HMW_Pooled</strain>
        <tissue evidence="4">Head</tissue>
    </source>
</reference>
<dbReference type="AlphaFoldDB" id="A0AAE1HK14"/>
<keyword evidence="1" id="KW-0863">Zinc-finger</keyword>
<evidence type="ECO:0000256" key="1">
    <source>
        <dbReference type="PROSITE-ProRule" id="PRU00042"/>
    </source>
</evidence>
<name>A0AAE1HK14_9NEOP</name>
<dbReference type="InterPro" id="IPR013087">
    <property type="entry name" value="Znf_C2H2_type"/>
</dbReference>
<protein>
    <submittedName>
        <fullName evidence="4">Undecaprenyl-diphosphatase</fullName>
    </submittedName>
</protein>